<dbReference type="EMBL" id="CAJHJT010000012">
    <property type="protein sequence ID" value="CAD7000224.1"/>
    <property type="molecule type" value="Genomic_DNA"/>
</dbReference>
<comment type="caution">
    <text evidence="2">The sequence shown here is derived from an EMBL/GenBank/DDBJ whole genome shotgun (WGS) entry which is preliminary data.</text>
</comment>
<name>A0A811UN88_CERCA</name>
<accession>A0A811UN88</accession>
<keyword evidence="3" id="KW-1185">Reference proteome</keyword>
<feature type="region of interest" description="Disordered" evidence="1">
    <location>
        <begin position="53"/>
        <end position="84"/>
    </location>
</feature>
<evidence type="ECO:0000256" key="1">
    <source>
        <dbReference type="SAM" id="MobiDB-lite"/>
    </source>
</evidence>
<organism evidence="2 3">
    <name type="scientific">Ceratitis capitata</name>
    <name type="common">Mediterranean fruit fly</name>
    <name type="synonym">Tephritis capitata</name>
    <dbReference type="NCBI Taxonomy" id="7213"/>
    <lineage>
        <taxon>Eukaryota</taxon>
        <taxon>Metazoa</taxon>
        <taxon>Ecdysozoa</taxon>
        <taxon>Arthropoda</taxon>
        <taxon>Hexapoda</taxon>
        <taxon>Insecta</taxon>
        <taxon>Pterygota</taxon>
        <taxon>Neoptera</taxon>
        <taxon>Endopterygota</taxon>
        <taxon>Diptera</taxon>
        <taxon>Brachycera</taxon>
        <taxon>Muscomorpha</taxon>
        <taxon>Tephritoidea</taxon>
        <taxon>Tephritidae</taxon>
        <taxon>Ceratitis</taxon>
        <taxon>Ceratitis</taxon>
    </lineage>
</organism>
<sequence length="103" mass="11619">MPKRLDTSPSENSVQNGLRWGFSSPLSDKGAPLEVHFYEVPNFHQLNRFENQKHRSAHKVHVHGHTLARSRGTMKAVSHSSGRRLVKRSFGGRCGGMLAQFVR</sequence>
<protein>
    <submittedName>
        <fullName evidence="2">(Mediterranean fruit fly) hypothetical protein</fullName>
    </submittedName>
</protein>
<feature type="compositionally biased region" description="Polar residues" evidence="1">
    <location>
        <begin position="7"/>
        <end position="16"/>
    </location>
</feature>
<reference evidence="2" key="1">
    <citation type="submission" date="2020-11" db="EMBL/GenBank/DDBJ databases">
        <authorList>
            <person name="Whitehead M."/>
        </authorList>
    </citation>
    <scope>NUCLEOTIDE SEQUENCE</scope>
    <source>
        <strain evidence="2">EGII</strain>
    </source>
</reference>
<feature type="compositionally biased region" description="Basic residues" evidence="1">
    <location>
        <begin position="54"/>
        <end position="68"/>
    </location>
</feature>
<proteinExistence type="predicted"/>
<dbReference type="AlphaFoldDB" id="A0A811UN88"/>
<feature type="region of interest" description="Disordered" evidence="1">
    <location>
        <begin position="1"/>
        <end position="21"/>
    </location>
</feature>
<evidence type="ECO:0000313" key="2">
    <source>
        <dbReference type="EMBL" id="CAD7000224.1"/>
    </source>
</evidence>
<dbReference type="Proteomes" id="UP000606786">
    <property type="component" value="Unassembled WGS sequence"/>
</dbReference>
<gene>
    <name evidence="2" type="ORF">CCAP1982_LOCUS8716</name>
</gene>
<evidence type="ECO:0000313" key="3">
    <source>
        <dbReference type="Proteomes" id="UP000606786"/>
    </source>
</evidence>